<dbReference type="Proteomes" id="UP001596170">
    <property type="component" value="Unassembled WGS sequence"/>
</dbReference>
<evidence type="ECO:0000313" key="2">
    <source>
        <dbReference type="Proteomes" id="UP001596170"/>
    </source>
</evidence>
<evidence type="ECO:0000313" key="1">
    <source>
        <dbReference type="EMBL" id="MFC6038200.1"/>
    </source>
</evidence>
<organism evidence="1 2">
    <name type="scientific">Paenisporosarcina macmurdoensis</name>
    <dbReference type="NCBI Taxonomy" id="212659"/>
    <lineage>
        <taxon>Bacteria</taxon>
        <taxon>Bacillati</taxon>
        <taxon>Bacillota</taxon>
        <taxon>Bacilli</taxon>
        <taxon>Bacillales</taxon>
        <taxon>Caryophanaceae</taxon>
        <taxon>Paenisporosarcina</taxon>
    </lineage>
</organism>
<keyword evidence="2" id="KW-1185">Reference proteome</keyword>
<comment type="caution">
    <text evidence="1">The sequence shown here is derived from an EMBL/GenBank/DDBJ whole genome shotgun (WGS) entry which is preliminary data.</text>
</comment>
<reference evidence="2" key="1">
    <citation type="journal article" date="2019" name="Int. J. Syst. Evol. Microbiol.">
        <title>The Global Catalogue of Microorganisms (GCM) 10K type strain sequencing project: providing services to taxonomists for standard genome sequencing and annotation.</title>
        <authorList>
            <consortium name="The Broad Institute Genomics Platform"/>
            <consortium name="The Broad Institute Genome Sequencing Center for Infectious Disease"/>
            <person name="Wu L."/>
            <person name="Ma J."/>
        </authorList>
    </citation>
    <scope>NUCLEOTIDE SEQUENCE [LARGE SCALE GENOMIC DNA]</scope>
    <source>
        <strain evidence="2">CCUG 54527</strain>
    </source>
</reference>
<name>A0ABW1L240_9BACL</name>
<accession>A0ABW1L240</accession>
<dbReference type="EMBL" id="JBHSRI010000002">
    <property type="protein sequence ID" value="MFC6038200.1"/>
    <property type="molecule type" value="Genomic_DNA"/>
</dbReference>
<proteinExistence type="predicted"/>
<sequence>MRTREASQRRDATAIFKGLFELPIDETQFVLEAPTEWKSLFL</sequence>
<protein>
    <submittedName>
        <fullName evidence="1">Uncharacterized protein</fullName>
    </submittedName>
</protein>
<gene>
    <name evidence="1" type="ORF">ACFPYN_01920</name>
</gene>